<name>A0A8H6SUP9_MYCCL</name>
<dbReference type="Proteomes" id="UP000613580">
    <property type="component" value="Unassembled WGS sequence"/>
</dbReference>
<keyword evidence="3" id="KW-1185">Reference proteome</keyword>
<sequence>MLLVVFVLLCINAYRSSAARRCRTPAVSPQPPRSTNVASYVALDRTTNPVPSSAAILCVDVAKIDVQARNLRRTTFLPSSPEITMVQPRMLALSAPSLPARSCARGMHNAKKMPVGCRPYLVYAHNTYPGPTLAAHWQPSLSIVRESTQSSAELPSPPPRRMPLLAVVILQEALGHVTDLHSNLCAVGATPAFSRDRLHPAWLARRTILSAGPLSCQSSLLKICVVVRLFWRGDAKLNVHWESRWRDASGPQGCASCVGRTSPETGECVMRVFGAFT</sequence>
<evidence type="ECO:0000313" key="2">
    <source>
        <dbReference type="EMBL" id="KAF7305734.1"/>
    </source>
</evidence>
<reference evidence="2" key="1">
    <citation type="submission" date="2020-05" db="EMBL/GenBank/DDBJ databases">
        <title>Mycena genomes resolve the evolution of fungal bioluminescence.</title>
        <authorList>
            <person name="Tsai I.J."/>
        </authorList>
    </citation>
    <scope>NUCLEOTIDE SEQUENCE</scope>
    <source>
        <strain evidence="2">110903Hualien_Pintung</strain>
    </source>
</reference>
<keyword evidence="1" id="KW-0732">Signal</keyword>
<protein>
    <recommendedName>
        <fullName evidence="4">Secreted protein</fullName>
    </recommendedName>
</protein>
<evidence type="ECO:0008006" key="4">
    <source>
        <dbReference type="Google" id="ProtNLM"/>
    </source>
</evidence>
<feature type="chain" id="PRO_5034739929" description="Secreted protein" evidence="1">
    <location>
        <begin position="19"/>
        <end position="277"/>
    </location>
</feature>
<comment type="caution">
    <text evidence="2">The sequence shown here is derived from an EMBL/GenBank/DDBJ whole genome shotgun (WGS) entry which is preliminary data.</text>
</comment>
<dbReference type="EMBL" id="JACAZE010000009">
    <property type="protein sequence ID" value="KAF7305734.1"/>
    <property type="molecule type" value="Genomic_DNA"/>
</dbReference>
<gene>
    <name evidence="2" type="ORF">HMN09_00726800</name>
</gene>
<evidence type="ECO:0000256" key="1">
    <source>
        <dbReference type="SAM" id="SignalP"/>
    </source>
</evidence>
<dbReference type="AlphaFoldDB" id="A0A8H6SUP9"/>
<accession>A0A8H6SUP9</accession>
<proteinExistence type="predicted"/>
<evidence type="ECO:0000313" key="3">
    <source>
        <dbReference type="Proteomes" id="UP000613580"/>
    </source>
</evidence>
<feature type="signal peptide" evidence="1">
    <location>
        <begin position="1"/>
        <end position="18"/>
    </location>
</feature>
<organism evidence="2 3">
    <name type="scientific">Mycena chlorophos</name>
    <name type="common">Agaric fungus</name>
    <name type="synonym">Agaricus chlorophos</name>
    <dbReference type="NCBI Taxonomy" id="658473"/>
    <lineage>
        <taxon>Eukaryota</taxon>
        <taxon>Fungi</taxon>
        <taxon>Dikarya</taxon>
        <taxon>Basidiomycota</taxon>
        <taxon>Agaricomycotina</taxon>
        <taxon>Agaricomycetes</taxon>
        <taxon>Agaricomycetidae</taxon>
        <taxon>Agaricales</taxon>
        <taxon>Marasmiineae</taxon>
        <taxon>Mycenaceae</taxon>
        <taxon>Mycena</taxon>
    </lineage>
</organism>